<dbReference type="RefSeq" id="WP_154416603.1">
    <property type="nucleotide sequence ID" value="NZ_VUNS01000001.1"/>
</dbReference>
<evidence type="ECO:0000313" key="3">
    <source>
        <dbReference type="Proteomes" id="UP000435649"/>
    </source>
</evidence>
<name>A0A844FWK7_9BACT</name>
<evidence type="ECO:0008006" key="4">
    <source>
        <dbReference type="Google" id="ProtNLM"/>
    </source>
</evidence>
<proteinExistence type="predicted"/>
<feature type="transmembrane region" description="Helical" evidence="1">
    <location>
        <begin position="140"/>
        <end position="158"/>
    </location>
</feature>
<dbReference type="Proteomes" id="UP000435649">
    <property type="component" value="Unassembled WGS sequence"/>
</dbReference>
<reference evidence="2 3" key="1">
    <citation type="submission" date="2019-08" db="EMBL/GenBank/DDBJ databases">
        <title>In-depth cultivation of the pig gut microbiome towards novel bacterial diversity and tailored functional studies.</title>
        <authorList>
            <person name="Wylensek D."/>
            <person name="Hitch T.C.A."/>
            <person name="Clavel T."/>
        </authorList>
    </citation>
    <scope>NUCLEOTIDE SEQUENCE [LARGE SCALE GENOMIC DNA]</scope>
    <source>
        <strain evidence="2 3">BBE-744-WT-12</strain>
    </source>
</reference>
<keyword evidence="1" id="KW-0472">Membrane</keyword>
<keyword evidence="1" id="KW-0812">Transmembrane</keyword>
<feature type="transmembrane region" description="Helical" evidence="1">
    <location>
        <begin position="164"/>
        <end position="179"/>
    </location>
</feature>
<keyword evidence="1" id="KW-1133">Transmembrane helix</keyword>
<sequence length="480" mass="53085">MKRKARRLQYAGVIVLLLFAVLYAKEEITLAGNESSRFGVIQALGEQGVFHIERTNFASTVDRVEWNGHVYSDKPLPLSSAAAVVHGTVHRLTGINFSENRMLAIYLINLLFSGGCNILLFLWMFRLLRRTCRGRIEVKWLLALAMCLSTWLLTYSVIFNNHTPAALAVLGLVIALEKYRRRPTLRAAACAAAAAGAAGALDIPLGFFCGIAAAAGIALESPARQRLRPVLTVFAVGGGIAAGIVLLNHIAYGTILPLYIAGGSYVPPLLWATMPVYWYECLFGFRGLFSYQPFLLLIFPAVWLLRKKLRVPEWTGLGIAAAVVVFYLSLTGEYGGPSYGMRYLVPVIPVFWLVISRWILSWKQAVWKAAAVVLLLLWGCVTSLIGVYCPFCIANEGAHTPDGHFSNTIRSPFLSNLLVMTFERDPEGEMTRRLIDSLGEEASFRHIYVSGVHMRSPQLVAELLRSSLAERLRAEKTSPH</sequence>
<dbReference type="AlphaFoldDB" id="A0A844FWK7"/>
<evidence type="ECO:0000256" key="1">
    <source>
        <dbReference type="SAM" id="Phobius"/>
    </source>
</evidence>
<feature type="transmembrane region" description="Helical" evidence="1">
    <location>
        <begin position="103"/>
        <end position="128"/>
    </location>
</feature>
<evidence type="ECO:0000313" key="2">
    <source>
        <dbReference type="EMBL" id="MST95466.1"/>
    </source>
</evidence>
<comment type="caution">
    <text evidence="2">The sequence shown here is derived from an EMBL/GenBank/DDBJ whole genome shotgun (WGS) entry which is preliminary data.</text>
</comment>
<dbReference type="EMBL" id="VUNS01000001">
    <property type="protein sequence ID" value="MST95466.1"/>
    <property type="molecule type" value="Genomic_DNA"/>
</dbReference>
<gene>
    <name evidence="2" type="ORF">FYJ85_00190</name>
</gene>
<feature type="transmembrane region" description="Helical" evidence="1">
    <location>
        <begin position="230"/>
        <end position="251"/>
    </location>
</feature>
<feature type="transmembrane region" description="Helical" evidence="1">
    <location>
        <begin position="367"/>
        <end position="388"/>
    </location>
</feature>
<feature type="transmembrane region" description="Helical" evidence="1">
    <location>
        <begin position="285"/>
        <end position="305"/>
    </location>
</feature>
<protein>
    <recommendedName>
        <fullName evidence="4">Dolichyl-phosphate-mannose-protein mannosyltransferase</fullName>
    </recommendedName>
</protein>
<feature type="transmembrane region" description="Helical" evidence="1">
    <location>
        <begin position="314"/>
        <end position="331"/>
    </location>
</feature>
<feature type="transmembrane region" description="Helical" evidence="1">
    <location>
        <begin position="258"/>
        <end position="279"/>
    </location>
</feature>
<feature type="transmembrane region" description="Helical" evidence="1">
    <location>
        <begin position="191"/>
        <end position="218"/>
    </location>
</feature>
<keyword evidence="3" id="KW-1185">Reference proteome</keyword>
<feature type="transmembrane region" description="Helical" evidence="1">
    <location>
        <begin position="343"/>
        <end position="360"/>
    </location>
</feature>
<organism evidence="2 3">
    <name type="scientific">Victivallis lenta</name>
    <dbReference type="NCBI Taxonomy" id="2606640"/>
    <lineage>
        <taxon>Bacteria</taxon>
        <taxon>Pseudomonadati</taxon>
        <taxon>Lentisphaerota</taxon>
        <taxon>Lentisphaeria</taxon>
        <taxon>Victivallales</taxon>
        <taxon>Victivallaceae</taxon>
        <taxon>Victivallis</taxon>
    </lineage>
</organism>
<accession>A0A844FWK7</accession>